<dbReference type="SUPFAM" id="SSF52540">
    <property type="entry name" value="P-loop containing nucleoside triphosphate hydrolases"/>
    <property type="match status" value="1"/>
</dbReference>
<dbReference type="InterPro" id="IPR027417">
    <property type="entry name" value="P-loop_NTPase"/>
</dbReference>
<keyword evidence="4" id="KW-0378">Hydrolase</keyword>
<evidence type="ECO:0000256" key="4">
    <source>
        <dbReference type="ARBA" id="ARBA00022801"/>
    </source>
</evidence>
<dbReference type="SUPFAM" id="SSF52949">
    <property type="entry name" value="Macro domain-like"/>
    <property type="match status" value="1"/>
</dbReference>
<dbReference type="GO" id="GO:0016556">
    <property type="term" value="P:mRNA modification"/>
    <property type="evidence" value="ECO:0007669"/>
    <property type="project" value="InterPro"/>
</dbReference>
<dbReference type="GO" id="GO:0033645">
    <property type="term" value="C:host cell endomembrane system"/>
    <property type="evidence" value="ECO:0007669"/>
    <property type="project" value="UniProtKB-SubCell"/>
</dbReference>
<feature type="compositionally biased region" description="Basic and acidic residues" evidence="7">
    <location>
        <begin position="741"/>
        <end position="751"/>
    </location>
</feature>
<dbReference type="InterPro" id="IPR029063">
    <property type="entry name" value="SAM-dependent_MTases_sf"/>
</dbReference>
<dbReference type="GO" id="GO:0005524">
    <property type="term" value="F:ATP binding"/>
    <property type="evidence" value="ECO:0007669"/>
    <property type="project" value="UniProtKB-KW"/>
</dbReference>
<feature type="compositionally biased region" description="Basic and acidic residues" evidence="7">
    <location>
        <begin position="2056"/>
        <end position="2082"/>
    </location>
</feature>
<feature type="region of interest" description="Disordered" evidence="7">
    <location>
        <begin position="2056"/>
        <end position="2104"/>
    </location>
</feature>
<evidence type="ECO:0000313" key="10">
    <source>
        <dbReference type="EMBL" id="QNM37805.1"/>
    </source>
</evidence>
<dbReference type="GO" id="GO:0046872">
    <property type="term" value="F:metal ion binding"/>
    <property type="evidence" value="ECO:0007669"/>
    <property type="project" value="UniProtKB-KW"/>
</dbReference>
<dbReference type="Pfam" id="PF01660">
    <property type="entry name" value="Vmethyltransf"/>
    <property type="match status" value="1"/>
</dbReference>
<dbReference type="GO" id="GO:0006396">
    <property type="term" value="P:RNA processing"/>
    <property type="evidence" value="ECO:0007669"/>
    <property type="project" value="InterPro"/>
</dbReference>
<proteinExistence type="predicted"/>
<dbReference type="Pfam" id="PF01443">
    <property type="entry name" value="Viral_helicase1"/>
    <property type="match status" value="1"/>
</dbReference>
<dbReference type="Gene3D" id="3.40.220.10">
    <property type="entry name" value="Leucine Aminopeptidase, subunit E, domain 1"/>
    <property type="match status" value="1"/>
</dbReference>
<keyword evidence="6" id="KW-0067">ATP-binding</keyword>
<evidence type="ECO:0000256" key="3">
    <source>
        <dbReference type="ARBA" id="ARBA00022741"/>
    </source>
</evidence>
<dbReference type="PROSITE" id="PS51743">
    <property type="entry name" value="ALPHAVIRUS_MT"/>
    <property type="match status" value="1"/>
</dbReference>
<dbReference type="EMBL" id="MN714667">
    <property type="protein sequence ID" value="QNM37805.1"/>
    <property type="molecule type" value="Genomic_RNA"/>
</dbReference>
<dbReference type="PROSITE" id="PS51657">
    <property type="entry name" value="PSRV_HELICASE"/>
    <property type="match status" value="1"/>
</dbReference>
<dbReference type="Gene3D" id="3.40.50.150">
    <property type="entry name" value="Vaccinia Virus protein VP39"/>
    <property type="match status" value="1"/>
</dbReference>
<feature type="compositionally biased region" description="Basic and acidic residues" evidence="7">
    <location>
        <begin position="2816"/>
        <end position="2831"/>
    </location>
</feature>
<feature type="region of interest" description="Disordered" evidence="7">
    <location>
        <begin position="709"/>
        <end position="786"/>
    </location>
</feature>
<dbReference type="InterPro" id="IPR027351">
    <property type="entry name" value="(+)RNA_virus_helicase_core_dom"/>
</dbReference>
<name>A0A7G9IR73_9VIRU</name>
<protein>
    <submittedName>
        <fullName evidence="10">Uncharacterized protein</fullName>
    </submittedName>
</protein>
<dbReference type="GO" id="GO:0016787">
    <property type="term" value="F:hydrolase activity"/>
    <property type="evidence" value="ECO:0007669"/>
    <property type="project" value="UniProtKB-KW"/>
</dbReference>
<dbReference type="InterPro" id="IPR043472">
    <property type="entry name" value="Macro_dom-like"/>
</dbReference>
<dbReference type="InterPro" id="IPR002588">
    <property type="entry name" value="Alphavirus-like_MT_dom"/>
</dbReference>
<dbReference type="InterPro" id="IPR002877">
    <property type="entry name" value="RNA_MeTrfase_FtsJ_dom"/>
</dbReference>
<feature type="compositionally biased region" description="Basic and acidic residues" evidence="7">
    <location>
        <begin position="774"/>
        <end position="786"/>
    </location>
</feature>
<dbReference type="GO" id="GO:0004386">
    <property type="term" value="F:helicase activity"/>
    <property type="evidence" value="ECO:0007669"/>
    <property type="project" value="UniProtKB-KW"/>
</dbReference>
<keyword evidence="3" id="KW-0547">Nucleotide-binding</keyword>
<evidence type="ECO:0000256" key="5">
    <source>
        <dbReference type="ARBA" id="ARBA00022806"/>
    </source>
</evidence>
<evidence type="ECO:0000259" key="9">
    <source>
        <dbReference type="PROSITE" id="PS51743"/>
    </source>
</evidence>
<dbReference type="Pfam" id="PF01728">
    <property type="entry name" value="FtsJ"/>
    <property type="match status" value="1"/>
</dbReference>
<dbReference type="GO" id="GO:0032259">
    <property type="term" value="P:methylation"/>
    <property type="evidence" value="ECO:0007669"/>
    <property type="project" value="InterPro"/>
</dbReference>
<keyword evidence="2" id="KW-0479">Metal-binding</keyword>
<evidence type="ECO:0000256" key="1">
    <source>
        <dbReference type="ARBA" id="ARBA00022679"/>
    </source>
</evidence>
<accession>A0A7G9IR73</accession>
<evidence type="ECO:0000256" key="2">
    <source>
        <dbReference type="ARBA" id="ARBA00022723"/>
    </source>
</evidence>
<feature type="region of interest" description="Disordered" evidence="7">
    <location>
        <begin position="2816"/>
        <end position="2845"/>
    </location>
</feature>
<reference evidence="10" key="1">
    <citation type="submission" date="2019-11" db="EMBL/GenBank/DDBJ databases">
        <title>Complexity of the virome associated to tospovirus-transmitting thrips species.</title>
        <authorList>
            <person name="Chiapello M."/>
            <person name="Bosco L."/>
            <person name="Ciuffo M."/>
            <person name="Ottati S."/>
            <person name="Vallino M."/>
            <person name="Salem N."/>
            <person name="Rosa C."/>
            <person name="Tavella L."/>
            <person name="Turina M."/>
        </authorList>
    </citation>
    <scope>NUCLEOTIDE SEQUENCE</scope>
    <source>
        <strain evidence="10">ThassRNAV4</strain>
    </source>
</reference>
<evidence type="ECO:0000259" key="8">
    <source>
        <dbReference type="PROSITE" id="PS51657"/>
    </source>
</evidence>
<sequence>MFSQYGEGYCYLIWFSRYGSVEHIRARLGPYPLLHDVVVALMPYVSNLKVSFEGLLDTHDLLYHVSPDLIVEFSYLIDTALRNPRHRVGATKWGKMELVLEGGINPVTLAKGQILKQILNDPDESKALIDDYARALEIEVNRPKLPGDVMIRQRLSVADQMQLRRNYPEYQIIFSGTPINTEHGYYAASRVLARRKLMDLLNYVPGESHTRGKQFSLKEVGPNIMDVFDNDPSIHGCAPILGHDDSERYSKRRHFIVQSAKRKNQGHITGRQLDRLESEVLIRSRICHRRAQDCPIRTDCVMFNHSAYDITPTEMADIMDTAGAHMGVGVVIRLAEAQVLASGEVDEIFWRVFYRDSVKLIEIGFVNDNSRNYVHNYATYISIIALHPICSSSGKLYYLESQSCAGREMFFNIVPNIAKHVEPAYRLRNVWTTLDDYQVITFPMPSDTPYMSSKPSAYVMTTILMKTDVVDRVRASLFTTTQQKFTTDSVGNLLRSSLSRTVINGVDIIASKDQVNFHQFTLAVAAIYIDVYRTRFLLNKTIKDAIAEELDERTFDSRCLLSKVPRYLWRRLKDVTLGNLGLMEKSTATASAEIADETSIPYLRKLVLGAHMAMRLPKTFNPRIYSFRFMPVQTYLNGIIQSDGMTVEDILKSAKGPFYGGPPRQGADRCVVNAAIDHAIGIAMQRDPHLYQTVGDKGDWNDVKEQLVESFDPSAPPPPSNDDKKPQPSAPPLSAPSEVRSTPRERTRGEASGRIPTVPDKKDKPPPASIRSNRSRDSSKMTAYAERRAQEVYSEELKKMNQAEPIEIHSTLRNLSGFQTDQSRVEIHRAMQFAGGDMDCPFQMDPVLGKCSFEGKNPVNAEPSEYGGLNNCLYDCLIMGFGLRVDGRPATASWLRGYLAKSRFRAYLEEGEKLAFIEETSKGSQASGLVISVFCMAFRAQVCVHSDMGDMRYDCGGTTNAPLHLCYRPGHYMLFSDRAVSPQYGPIATREKEVLSCFYPSLELLREQYMRIVKQREQIDAHRVHYDLDSARARYFGLATVTAAQMGYLTRSGPKLQELLKTVKQPLRGKSVLDVSGARGGMTQYLLARGANVTYTYYPQSSEKLHWRSLRLRPKQRLTVTPLDMTDEEQLDALQGTFSLINCDASADRVNFYTQEQDNWPIWRNVTRLLPRLERGGTLIVKLLDFVYDESWQWLAELCKSFADVSVRRVSISRPASSEKFLVATGFGGSCHFAAARRDVLSIMQLQLGGLLSLTECLVDPGLSHVLEEHDQVSAIAACRFEGWAEDARPLEPVDTDPILGEFLIEDGHPSFRAIRAAGPGGACSGSGSDISSSIFGDIEEIPKTGSFTDMSTATPISAFLETECSLSALSDVLRTIRSDLDHRDVFKRLDTVFPGEGMRRPTRDELRMLQDDMPRCRLAGLEHRTQRLMQRILSYPGVEYVQGMLWPLRYLMLLDIADQPIVSIMLALYGDLLLELSVLPIYVLQYLKENKLSLFHAALATGKGRDYFLALHPLFLTVACENVEPNTRTTTNLMRIVSGGLKVLISSVPSLVTSEFVLKENWVNLVTLGGKPLMRPVRDFAEYLTEYLTWALSEDDKNVIYSNAYTCYPREATAVLWDRHHRSTVGVRLSPVTVCKHPVTLEYAAGFASELVRQETVESMVGVLRRYAAVRPGDGADAVLDIAVAVLASVDSDTVAPRIRFLRRFVTRGPDEYMVVSWSAALEYLLNLPDLERSDEVNERGMLTRFLKTKKSTGVFFVKGSLFDVNSSMAHCVSADLAMKAGIAPVFVNHVSSRAQNMSVHEQKNRLCELGIKIGSAPYIEAGGHYYFYLITKQNFYDKPDLSDFVAALCSLKKNAIKLKLSEIHVPMLGCGRDMLSPEIVRQQLIKQLTGLRVVVHMKDEPLMEDFVCTKPEELEVSVSDYAPSGVEDVTTDCELPEETEYPIVRKHYDKLATIGSVDVISVERVYTVTKEEVQVERPLVPIRTVNNNRLTLAQRFKNFVTGKKTVSRPQMDDLDKQVATVRYQDRDRLLTAVPVTNPAIARDDFAQRMRERRADLQEKEKEKEREKEKAENVQPEKRTEVTSPQDGSGNESDGGESDEEQKRAVLKRLAKRAYDTDLKRNATSVSLALTEALPKDKVIMDRENLYRTINLTTETSLPVATFIPSETPLVACYSRKEVDEMTERSLIYLLMVNIRSPSVSVTEPWMARPELLDAINKSVADQVKYSAIGVGNWTVLIRLYSEQVLVELHNTLNELNQLRSQLRIFFDLSTVSASHTPTEVMRIFRRFDSVSYRHRFGVVVEAGKPMKLVKEALTHFRQVRFDDPDRVDEIARATLSPLRAVELYYDPKVLEGDDQRTFALNAMEEIQSCWKTKMHLVAAELGMWSAQMPTKPGKSFFKTLGKKPKNIGVYCMNEKNWLLVPSNGKTDHEMGFYNGRLIPMKSVYKMQILVTGATTVFVNDDTYLMNDRRLAEAVDGVIDKDSYEPPHMTLVNGVPGCGKTTFILERVRLPDDKSRGDLVLFSTKEAREDFEERLCRKYPRVKDKPFLKKNYRTLDSFIIHHAKQTGAGYARLFVDEALMSHAGQLLLACAVAKVKEVMLLGDVNQVPFINRMSNVTVKYHQIANICHNTIQLKLSYRITKTVAALISKSYGGGVKTTNNVSGEMSWRQGGVSAIDRNTTNHHILTFKQSEKDLVISSGLTNVSTIHEYQGKQSERITIFRHSQNKETLYESEPHILVGISRHTKKLEYVTSVTTDNLCKLIDRGQEGRMSQRELDDAYANPEEAKKIQARHAELGGKAQVCMVDLEALSQEFRIERSDDEKHDHGESDFRQSQVQKGPDKEVC</sequence>
<evidence type="ECO:0000256" key="6">
    <source>
        <dbReference type="ARBA" id="ARBA00022840"/>
    </source>
</evidence>
<dbReference type="SUPFAM" id="SSF53335">
    <property type="entry name" value="S-adenosyl-L-methionine-dependent methyltransferases"/>
    <property type="match status" value="1"/>
</dbReference>
<feature type="domain" description="Alphavirus-like MT" evidence="9">
    <location>
        <begin position="174"/>
        <end position="384"/>
    </location>
</feature>
<keyword evidence="1" id="KW-0808">Transferase</keyword>
<organism evidence="10">
    <name type="scientific">Frankliniella occidentalis associated virga-like virus 2</name>
    <dbReference type="NCBI Taxonomy" id="2767208"/>
    <lineage>
        <taxon>Viruses</taxon>
        <taxon>Riboviria</taxon>
        <taxon>Orthornavirae</taxon>
        <taxon>Kitrinoviricota</taxon>
        <taxon>Alsuviricetes</taxon>
        <taxon>Martellivirales</taxon>
        <taxon>Virgaviridae</taxon>
    </lineage>
</organism>
<keyword evidence="5" id="KW-0347">Helicase</keyword>
<feature type="domain" description="(+)RNA virus helicase C-terminal" evidence="8">
    <location>
        <begin position="2465"/>
        <end position="2790"/>
    </location>
</feature>
<dbReference type="GO" id="GO:0003723">
    <property type="term" value="F:RNA binding"/>
    <property type="evidence" value="ECO:0007669"/>
    <property type="project" value="InterPro"/>
</dbReference>
<evidence type="ECO:0000256" key="7">
    <source>
        <dbReference type="SAM" id="MobiDB-lite"/>
    </source>
</evidence>
<dbReference type="Gene3D" id="3.40.50.300">
    <property type="entry name" value="P-loop containing nucleotide triphosphate hydrolases"/>
    <property type="match status" value="2"/>
</dbReference>
<dbReference type="GO" id="GO:0008174">
    <property type="term" value="F:mRNA methyltransferase activity"/>
    <property type="evidence" value="ECO:0007669"/>
    <property type="project" value="UniProtKB-UniRule"/>
</dbReference>